<feature type="compositionally biased region" description="Polar residues" evidence="1">
    <location>
        <begin position="102"/>
        <end position="127"/>
    </location>
</feature>
<evidence type="ECO:0000256" key="1">
    <source>
        <dbReference type="SAM" id="MobiDB-lite"/>
    </source>
</evidence>
<organism evidence="2">
    <name type="scientific">Timema californicum</name>
    <name type="common">California timema</name>
    <name type="synonym">Walking stick</name>
    <dbReference type="NCBI Taxonomy" id="61474"/>
    <lineage>
        <taxon>Eukaryota</taxon>
        <taxon>Metazoa</taxon>
        <taxon>Ecdysozoa</taxon>
        <taxon>Arthropoda</taxon>
        <taxon>Hexapoda</taxon>
        <taxon>Insecta</taxon>
        <taxon>Pterygota</taxon>
        <taxon>Neoptera</taxon>
        <taxon>Polyneoptera</taxon>
        <taxon>Phasmatodea</taxon>
        <taxon>Timematodea</taxon>
        <taxon>Timematoidea</taxon>
        <taxon>Timematidae</taxon>
        <taxon>Timema</taxon>
    </lineage>
</organism>
<accession>A0A7R9JFS6</accession>
<name>A0A7R9JFS6_TIMCA</name>
<reference evidence="2" key="1">
    <citation type="submission" date="2020-11" db="EMBL/GenBank/DDBJ databases">
        <authorList>
            <person name="Tran Van P."/>
        </authorList>
    </citation>
    <scope>NUCLEOTIDE SEQUENCE</scope>
</reference>
<feature type="region of interest" description="Disordered" evidence="1">
    <location>
        <begin position="94"/>
        <end position="127"/>
    </location>
</feature>
<gene>
    <name evidence="2" type="ORF">TCMB3V08_LOCUS11057</name>
</gene>
<sequence>MFGLKFKSWMETHIVRSRKKQQPQQRSKDDVSCSKVKLTRKSVTKESLPSFRTSPFIVDKDERFHHQDHALHHDGVCGENIDTSSHDEIIDQFPLTPHQHHGSNNATNLSSPESAYSTGYSTDGTSPGTTFPPEYYINIRTGTHYFHSEAAKLTINCKPQTEYQVSNGNKQTLFCCAVKEKEQFGNLLTKVKDFTNVVSAKKSVCDDISQTKGHKTRTMREKPGLGTHVRQGFNLISLGKREIRADFDKAKWVLAPSRVRLCDVWDLIDVAVDHRDMWSTPFAQYCNDLIYTLVVDVCDTLTESVYFIDLEQPTVETHIRSLDIISATYYTLQVIGLDFYMLDCELKTILLTNLRYTV</sequence>
<evidence type="ECO:0000313" key="2">
    <source>
        <dbReference type="EMBL" id="CAD7578517.1"/>
    </source>
</evidence>
<proteinExistence type="predicted"/>
<feature type="region of interest" description="Disordered" evidence="1">
    <location>
        <begin position="15"/>
        <end position="36"/>
    </location>
</feature>
<protein>
    <submittedName>
        <fullName evidence="2">(California timema) hypothetical protein</fullName>
    </submittedName>
</protein>
<dbReference type="EMBL" id="OE187858">
    <property type="protein sequence ID" value="CAD7578517.1"/>
    <property type="molecule type" value="Genomic_DNA"/>
</dbReference>
<dbReference type="AlphaFoldDB" id="A0A7R9JFS6"/>